<dbReference type="Proteomes" id="UP000648257">
    <property type="component" value="Unassembled WGS sequence"/>
</dbReference>
<dbReference type="EMBL" id="JACOFW010000023">
    <property type="protein sequence ID" value="MBC3808976.1"/>
    <property type="molecule type" value="Genomic_DNA"/>
</dbReference>
<keyword evidence="2" id="KW-1185">Reference proteome</keyword>
<accession>A0ABR6X804</accession>
<gene>
    <name evidence="1" type="ORF">H8K52_16675</name>
</gene>
<evidence type="ECO:0000313" key="1">
    <source>
        <dbReference type="EMBL" id="MBC3808976.1"/>
    </source>
</evidence>
<evidence type="ECO:0000313" key="2">
    <source>
        <dbReference type="Proteomes" id="UP000648257"/>
    </source>
</evidence>
<sequence>MNWKRLTLFALYSFVLFGAAFIIGSRVGAYQAMIGDAQNKALLDVYALKCLKKGCIEPLITEKEISLNGQIALHGRWVESNFKWLFPEFATQDSTNIHEAVKYRLENPYTMPDLGPEMVEEQNEFQKYLNGVLKQYAKK</sequence>
<proteinExistence type="predicted"/>
<reference evidence="1 2" key="1">
    <citation type="submission" date="2020-08" db="EMBL/GenBank/DDBJ databases">
        <title>Novel species isolated from subtropical streams in China.</title>
        <authorList>
            <person name="Lu H."/>
        </authorList>
    </citation>
    <scope>NUCLEOTIDE SEQUENCE [LARGE SCALE GENOMIC DNA]</scope>
    <source>
        <strain evidence="1 2">KACC 16656</strain>
    </source>
</reference>
<comment type="caution">
    <text evidence="1">The sequence shown here is derived from an EMBL/GenBank/DDBJ whole genome shotgun (WGS) entry which is preliminary data.</text>
</comment>
<dbReference type="RefSeq" id="WP_186924041.1">
    <property type="nucleotide sequence ID" value="NZ_JACOFW010000023.1"/>
</dbReference>
<organism evidence="1 2">
    <name type="scientific">Undibacterium seohonense</name>
    <dbReference type="NCBI Taxonomy" id="1344950"/>
    <lineage>
        <taxon>Bacteria</taxon>
        <taxon>Pseudomonadati</taxon>
        <taxon>Pseudomonadota</taxon>
        <taxon>Betaproteobacteria</taxon>
        <taxon>Burkholderiales</taxon>
        <taxon>Oxalobacteraceae</taxon>
        <taxon>Undibacterium</taxon>
    </lineage>
</organism>
<protein>
    <submittedName>
        <fullName evidence="1">Uncharacterized protein</fullName>
    </submittedName>
</protein>
<name>A0ABR6X804_9BURK</name>